<feature type="compositionally biased region" description="Low complexity" evidence="2">
    <location>
        <begin position="13"/>
        <end position="24"/>
    </location>
</feature>
<keyword evidence="4" id="KW-1185">Reference proteome</keyword>
<keyword evidence="1" id="KW-0175">Coiled coil</keyword>
<feature type="region of interest" description="Disordered" evidence="2">
    <location>
        <begin position="170"/>
        <end position="240"/>
    </location>
</feature>
<gene>
    <name evidence="3" type="ORF">PCON_07887</name>
</gene>
<feature type="compositionally biased region" description="Polar residues" evidence="2">
    <location>
        <begin position="228"/>
        <end position="240"/>
    </location>
</feature>
<dbReference type="OrthoDB" id="5482332at2759"/>
<name>U4L017_PYROM</name>
<dbReference type="AlphaFoldDB" id="U4L017"/>
<evidence type="ECO:0000256" key="1">
    <source>
        <dbReference type="SAM" id="Coils"/>
    </source>
</evidence>
<evidence type="ECO:0000313" key="3">
    <source>
        <dbReference type="EMBL" id="CCX08294.1"/>
    </source>
</evidence>
<feature type="compositionally biased region" description="Pro residues" evidence="2">
    <location>
        <begin position="1"/>
        <end position="12"/>
    </location>
</feature>
<feature type="compositionally biased region" description="Acidic residues" evidence="2">
    <location>
        <begin position="190"/>
        <end position="220"/>
    </location>
</feature>
<dbReference type="EMBL" id="HF935408">
    <property type="protein sequence ID" value="CCX08294.1"/>
    <property type="molecule type" value="Genomic_DNA"/>
</dbReference>
<accession>U4L017</accession>
<feature type="region of interest" description="Disordered" evidence="2">
    <location>
        <begin position="1"/>
        <end position="59"/>
    </location>
</feature>
<evidence type="ECO:0000256" key="2">
    <source>
        <dbReference type="SAM" id="MobiDB-lite"/>
    </source>
</evidence>
<proteinExistence type="predicted"/>
<reference evidence="3 4" key="1">
    <citation type="journal article" date="2013" name="PLoS Genet.">
        <title>The genome and development-dependent transcriptomes of Pyronema confluens: a window into fungal evolution.</title>
        <authorList>
            <person name="Traeger S."/>
            <person name="Altegoer F."/>
            <person name="Freitag M."/>
            <person name="Gabaldon T."/>
            <person name="Kempken F."/>
            <person name="Kumar A."/>
            <person name="Marcet-Houben M."/>
            <person name="Poggeler S."/>
            <person name="Stajich J.E."/>
            <person name="Nowrousian M."/>
        </authorList>
    </citation>
    <scope>NUCLEOTIDE SEQUENCE [LARGE SCALE GENOMIC DNA]</scope>
    <source>
        <strain evidence="4">CBS 100304</strain>
        <tissue evidence="3">Vegetative mycelium</tissue>
    </source>
</reference>
<protein>
    <submittedName>
        <fullName evidence="3">Uncharacterized protein</fullName>
    </submittedName>
</protein>
<dbReference type="Proteomes" id="UP000018144">
    <property type="component" value="Unassembled WGS sequence"/>
</dbReference>
<feature type="coiled-coil region" evidence="1">
    <location>
        <begin position="64"/>
        <end position="119"/>
    </location>
</feature>
<evidence type="ECO:0000313" key="4">
    <source>
        <dbReference type="Proteomes" id="UP000018144"/>
    </source>
</evidence>
<feature type="compositionally biased region" description="Basic and acidic residues" evidence="2">
    <location>
        <begin position="172"/>
        <end position="186"/>
    </location>
</feature>
<organism evidence="3 4">
    <name type="scientific">Pyronema omphalodes (strain CBS 100304)</name>
    <name type="common">Pyronema confluens</name>
    <dbReference type="NCBI Taxonomy" id="1076935"/>
    <lineage>
        <taxon>Eukaryota</taxon>
        <taxon>Fungi</taxon>
        <taxon>Dikarya</taxon>
        <taxon>Ascomycota</taxon>
        <taxon>Pezizomycotina</taxon>
        <taxon>Pezizomycetes</taxon>
        <taxon>Pezizales</taxon>
        <taxon>Pyronemataceae</taxon>
        <taxon>Pyronema</taxon>
    </lineage>
</organism>
<feature type="compositionally biased region" description="Acidic residues" evidence="2">
    <location>
        <begin position="25"/>
        <end position="40"/>
    </location>
</feature>
<sequence>MDPTTPPFPPSSPILSSASPSPEDYYSEDPDADDYEDDCSSSDQMPPANPSNMANSRAARSKHLLSLASGIERTKQQNAELQEKLKQLLGVNVLLQQENVRLREELRIADLAIRTAEEMTKTKCPCEECAEKSRVFEASSIDKEFLMSLVQRIRDNERRQAQLMEVLNATRVQKDDPVEEHEKELNAIEGDSENEEDAEHEDDPDYEEEAELEADLENEDELKHKKPQSTNTLLMNISNN</sequence>